<dbReference type="PANTHER" id="PTHR43157">
    <property type="entry name" value="PHOSPHATIDYLINOSITOL-GLYCAN BIOSYNTHESIS CLASS F PROTEIN-RELATED"/>
    <property type="match status" value="1"/>
</dbReference>
<dbReference type="PRINTS" id="PR00081">
    <property type="entry name" value="GDHRDH"/>
</dbReference>
<comment type="caution">
    <text evidence="2">The sequence shown here is derived from an EMBL/GenBank/DDBJ whole genome shotgun (WGS) entry which is preliminary data.</text>
</comment>
<dbReference type="Gene3D" id="3.40.50.720">
    <property type="entry name" value="NAD(P)-binding Rossmann-like Domain"/>
    <property type="match status" value="1"/>
</dbReference>
<dbReference type="EMBL" id="BAAANN010000064">
    <property type="protein sequence ID" value="GAA1992228.1"/>
    <property type="molecule type" value="Genomic_DNA"/>
</dbReference>
<accession>A0ABN2STE8</accession>
<dbReference type="InterPro" id="IPR036291">
    <property type="entry name" value="NAD(P)-bd_dom_sf"/>
</dbReference>
<evidence type="ECO:0000256" key="1">
    <source>
        <dbReference type="ARBA" id="ARBA00023002"/>
    </source>
</evidence>
<keyword evidence="1" id="KW-0560">Oxidoreductase</keyword>
<dbReference type="NCBIfam" id="NF004846">
    <property type="entry name" value="PRK06197.1"/>
    <property type="match status" value="1"/>
</dbReference>
<evidence type="ECO:0000313" key="2">
    <source>
        <dbReference type="EMBL" id="GAA1992228.1"/>
    </source>
</evidence>
<name>A0ABN2STE8_9PSEU</name>
<dbReference type="PANTHER" id="PTHR43157:SF31">
    <property type="entry name" value="PHOSPHATIDYLINOSITOL-GLYCAN BIOSYNTHESIS CLASS F PROTEIN"/>
    <property type="match status" value="1"/>
</dbReference>
<dbReference type="Pfam" id="PF00106">
    <property type="entry name" value="adh_short"/>
    <property type="match status" value="1"/>
</dbReference>
<reference evidence="2 3" key="1">
    <citation type="journal article" date="2019" name="Int. J. Syst. Evol. Microbiol.">
        <title>The Global Catalogue of Microorganisms (GCM) 10K type strain sequencing project: providing services to taxonomists for standard genome sequencing and annotation.</title>
        <authorList>
            <consortium name="The Broad Institute Genomics Platform"/>
            <consortium name="The Broad Institute Genome Sequencing Center for Infectious Disease"/>
            <person name="Wu L."/>
            <person name="Ma J."/>
        </authorList>
    </citation>
    <scope>NUCLEOTIDE SEQUENCE [LARGE SCALE GENOMIC DNA]</scope>
    <source>
        <strain evidence="2 3">JCM 14545</strain>
    </source>
</reference>
<keyword evidence="3" id="KW-1185">Reference proteome</keyword>
<gene>
    <name evidence="2" type="ORF">GCM10009754_83870</name>
</gene>
<sequence length="317" mass="32961">MAQNWTEDDITDQSGRTVLITGANSGLGLRSAKVLAAKGAKVLLACRSLERGEEALAAVRAASTGGAGPELIRLDLADLASVRQAAESVRKSTGDGLDILINNAGLMASPKQWTADGFERQFGTNHLGHAALTWLVMPALRAKPGARVVTLSSVAAIGARIDLADPNFERRRYNPAGAYGQSKLANQVFAFELDRRLREENADVTSVAAHPGYPATSLGSSMASAYRNKVLSTAIGIGHRIGEALFAQNVAMGALPQLYAATADGANGGDYIGPSGFAALRGHPTVVTPPRAALDPKLGSGLWELTAGLTQVTPDPA</sequence>
<organism evidence="2 3">
    <name type="scientific">Amycolatopsis minnesotensis</name>
    <dbReference type="NCBI Taxonomy" id="337894"/>
    <lineage>
        <taxon>Bacteria</taxon>
        <taxon>Bacillati</taxon>
        <taxon>Actinomycetota</taxon>
        <taxon>Actinomycetes</taxon>
        <taxon>Pseudonocardiales</taxon>
        <taxon>Pseudonocardiaceae</taxon>
        <taxon>Amycolatopsis</taxon>
    </lineage>
</organism>
<protein>
    <submittedName>
        <fullName evidence="2">Oxidoreductase</fullName>
    </submittedName>
</protein>
<dbReference type="InterPro" id="IPR002347">
    <property type="entry name" value="SDR_fam"/>
</dbReference>
<evidence type="ECO:0000313" key="3">
    <source>
        <dbReference type="Proteomes" id="UP001501116"/>
    </source>
</evidence>
<proteinExistence type="predicted"/>
<dbReference type="SUPFAM" id="SSF51735">
    <property type="entry name" value="NAD(P)-binding Rossmann-fold domains"/>
    <property type="match status" value="1"/>
</dbReference>
<dbReference type="Proteomes" id="UP001501116">
    <property type="component" value="Unassembled WGS sequence"/>
</dbReference>
<dbReference type="RefSeq" id="WP_344431545.1">
    <property type="nucleotide sequence ID" value="NZ_BAAANN010000064.1"/>
</dbReference>